<name>A9NK61_PICSI</name>
<proteinExistence type="evidence at transcript level"/>
<accession>A9NK61</accession>
<dbReference type="Pfam" id="PF00166">
    <property type="entry name" value="Cpn10"/>
    <property type="match status" value="1"/>
</dbReference>
<protein>
    <recommendedName>
        <fullName evidence="5">Protein groES</fullName>
    </recommendedName>
</protein>
<dbReference type="CDD" id="cd00320">
    <property type="entry name" value="cpn10"/>
    <property type="match status" value="1"/>
</dbReference>
<dbReference type="PANTHER" id="PTHR10772">
    <property type="entry name" value="10 KDA HEAT SHOCK PROTEIN"/>
    <property type="match status" value="1"/>
</dbReference>
<dbReference type="GO" id="GO:0046872">
    <property type="term" value="F:metal ion binding"/>
    <property type="evidence" value="ECO:0007669"/>
    <property type="project" value="TreeGrafter"/>
</dbReference>
<dbReference type="HAMAP" id="MF_00580">
    <property type="entry name" value="CH10"/>
    <property type="match status" value="1"/>
</dbReference>
<dbReference type="GO" id="GO:0051087">
    <property type="term" value="F:protein-folding chaperone binding"/>
    <property type="evidence" value="ECO:0007669"/>
    <property type="project" value="TreeGrafter"/>
</dbReference>
<evidence type="ECO:0000256" key="5">
    <source>
        <dbReference type="ARBA" id="ARBA00083733"/>
    </source>
</evidence>
<evidence type="ECO:0000256" key="1">
    <source>
        <dbReference type="ARBA" id="ARBA00006975"/>
    </source>
</evidence>
<dbReference type="PANTHER" id="PTHR10772:SF0">
    <property type="entry name" value="10 KDA HEAT SHOCK PROTEIN, MITOCHONDRIAL"/>
    <property type="match status" value="1"/>
</dbReference>
<dbReference type="GO" id="GO:0051082">
    <property type="term" value="F:unfolded protein binding"/>
    <property type="evidence" value="ECO:0007669"/>
    <property type="project" value="TreeGrafter"/>
</dbReference>
<comment type="function">
    <text evidence="3">Seems to function only as a co-chaperone, along with cpn60, and in certain cases is essential for the discharge of biologically active proteins from cpn60.</text>
</comment>
<dbReference type="PRINTS" id="PR00297">
    <property type="entry name" value="CHAPERONIN10"/>
</dbReference>
<dbReference type="InterPro" id="IPR020818">
    <property type="entry name" value="Chaperonin_GroES"/>
</dbReference>
<keyword evidence="2 6" id="KW-0143">Chaperone</keyword>
<dbReference type="GO" id="GO:0005524">
    <property type="term" value="F:ATP binding"/>
    <property type="evidence" value="ECO:0007669"/>
    <property type="project" value="InterPro"/>
</dbReference>
<sequence>MAKRLIPLFDRVLVQKIAQKTVSNGGILLPESAGASKLNSAKVIGVGPGKVSKNGNVIPVCVKEGDTVLLPEYGGTSVKLGEDEFHLFHDDDILGILKD</sequence>
<organism evidence="7">
    <name type="scientific">Picea sitchensis</name>
    <name type="common">Sitka spruce</name>
    <name type="synonym">Pinus sitchensis</name>
    <dbReference type="NCBI Taxonomy" id="3332"/>
    <lineage>
        <taxon>Eukaryota</taxon>
        <taxon>Viridiplantae</taxon>
        <taxon>Streptophyta</taxon>
        <taxon>Embryophyta</taxon>
        <taxon>Tracheophyta</taxon>
        <taxon>Spermatophyta</taxon>
        <taxon>Pinopsida</taxon>
        <taxon>Pinidae</taxon>
        <taxon>Conifers I</taxon>
        <taxon>Pinales</taxon>
        <taxon>Pinaceae</taxon>
        <taxon>Picea</taxon>
    </lineage>
</organism>
<dbReference type="InterPro" id="IPR018369">
    <property type="entry name" value="Chaprnonin_Cpn10_CS"/>
</dbReference>
<dbReference type="InterPro" id="IPR011032">
    <property type="entry name" value="GroES-like_sf"/>
</dbReference>
<dbReference type="GO" id="GO:0005739">
    <property type="term" value="C:mitochondrion"/>
    <property type="evidence" value="ECO:0007669"/>
    <property type="project" value="UniProtKB-ARBA"/>
</dbReference>
<dbReference type="GO" id="GO:0044183">
    <property type="term" value="F:protein folding chaperone"/>
    <property type="evidence" value="ECO:0007669"/>
    <property type="project" value="InterPro"/>
</dbReference>
<dbReference type="PROSITE" id="PS00681">
    <property type="entry name" value="CHAPERONINS_CPN10"/>
    <property type="match status" value="1"/>
</dbReference>
<dbReference type="FunFam" id="2.30.33.40:FF:000002">
    <property type="entry name" value="10 kDa chaperonin, mitochondrial"/>
    <property type="match status" value="1"/>
</dbReference>
<evidence type="ECO:0000256" key="2">
    <source>
        <dbReference type="ARBA" id="ARBA00023186"/>
    </source>
</evidence>
<dbReference type="SUPFAM" id="SSF50129">
    <property type="entry name" value="GroES-like"/>
    <property type="match status" value="1"/>
</dbReference>
<evidence type="ECO:0000256" key="3">
    <source>
        <dbReference type="ARBA" id="ARBA00053355"/>
    </source>
</evidence>
<evidence type="ECO:0000256" key="6">
    <source>
        <dbReference type="RuleBase" id="RU003479"/>
    </source>
</evidence>
<dbReference type="EMBL" id="EF081634">
    <property type="protein sequence ID" value="ABK21022.1"/>
    <property type="molecule type" value="mRNA"/>
</dbReference>
<comment type="subunit">
    <text evidence="4">Forms stable complexes with CPN60 in the presence of ATP.</text>
</comment>
<dbReference type="OMA" id="KVFYRQW"/>
<comment type="similarity">
    <text evidence="1 6">Belongs to the GroES chaperonin family.</text>
</comment>
<evidence type="ECO:0000313" key="7">
    <source>
        <dbReference type="EMBL" id="ABK21022.1"/>
    </source>
</evidence>
<dbReference type="AlphaFoldDB" id="A9NK61"/>
<dbReference type="EMBL" id="EF087565">
    <property type="protein sequence ID" value="ABK26803.1"/>
    <property type="molecule type" value="mRNA"/>
</dbReference>
<dbReference type="Gene3D" id="2.30.33.40">
    <property type="entry name" value="GroES chaperonin"/>
    <property type="match status" value="1"/>
</dbReference>
<dbReference type="InterPro" id="IPR037124">
    <property type="entry name" value="Chaperonin_GroES_sf"/>
</dbReference>
<dbReference type="SMART" id="SM00883">
    <property type="entry name" value="Cpn10"/>
    <property type="match status" value="1"/>
</dbReference>
<evidence type="ECO:0000256" key="4">
    <source>
        <dbReference type="ARBA" id="ARBA00062160"/>
    </source>
</evidence>
<reference evidence="7" key="1">
    <citation type="journal article" date="2008" name="BMC Genomics">
        <title>A conifer genomics resource of 200,000 spruce (Picea spp.) ESTs and 6,464 high-quality, sequence-finished full-length cDNAs for Sitka spruce (Picea sitchensis).</title>
        <authorList>
            <person name="Ralph S.G."/>
            <person name="Chun H.J."/>
            <person name="Kolosova N."/>
            <person name="Cooper D."/>
            <person name="Oddy C."/>
            <person name="Ritland C.E."/>
            <person name="Kirkpatrick R."/>
            <person name="Moore R."/>
            <person name="Barber S."/>
            <person name="Holt R.A."/>
            <person name="Jones S.J."/>
            <person name="Marra M.A."/>
            <person name="Douglas C.J."/>
            <person name="Ritland K."/>
            <person name="Bohlmann J."/>
        </authorList>
    </citation>
    <scope>NUCLEOTIDE SEQUENCE</scope>
    <source>
        <tissue evidence="7">Bark</tissue>
    </source>
</reference>